<dbReference type="InterPro" id="IPR053014">
    <property type="entry name" value="Cuticle_assoc_divergent"/>
</dbReference>
<dbReference type="Pfam" id="PF14625">
    <property type="entry name" value="Lustrin_cystein"/>
    <property type="match status" value="8"/>
</dbReference>
<evidence type="ECO:0000313" key="3">
    <source>
        <dbReference type="Proteomes" id="UP001331761"/>
    </source>
</evidence>
<dbReference type="InterPro" id="IPR036880">
    <property type="entry name" value="Kunitz_BPTI_sf"/>
</dbReference>
<organism evidence="2 3">
    <name type="scientific">Trichostrongylus colubriformis</name>
    <name type="common">Black scour worm</name>
    <dbReference type="NCBI Taxonomy" id="6319"/>
    <lineage>
        <taxon>Eukaryota</taxon>
        <taxon>Metazoa</taxon>
        <taxon>Ecdysozoa</taxon>
        <taxon>Nematoda</taxon>
        <taxon>Chromadorea</taxon>
        <taxon>Rhabditida</taxon>
        <taxon>Rhabditina</taxon>
        <taxon>Rhabditomorpha</taxon>
        <taxon>Strongyloidea</taxon>
        <taxon>Trichostrongylidae</taxon>
        <taxon>Trichostrongylus</taxon>
    </lineage>
</organism>
<dbReference type="InterPro" id="IPR006149">
    <property type="entry name" value="EB_dom"/>
</dbReference>
<dbReference type="InterPro" id="IPR028150">
    <property type="entry name" value="Lustrin_cystein"/>
</dbReference>
<keyword evidence="3" id="KW-1185">Reference proteome</keyword>
<dbReference type="Pfam" id="PF01683">
    <property type="entry name" value="EB"/>
    <property type="match status" value="2"/>
</dbReference>
<proteinExistence type="predicted"/>
<dbReference type="PANTHER" id="PTHR46339:SF5">
    <property type="entry name" value="BPTI_KUNITZ INHIBITOR DOMAIN-CONTAINING PROTEIN"/>
    <property type="match status" value="1"/>
</dbReference>
<dbReference type="PANTHER" id="PTHR46339">
    <property type="entry name" value="PROTEIN CBG15282-RELATED"/>
    <property type="match status" value="1"/>
</dbReference>
<gene>
    <name evidence="2" type="ORF">GCK32_008871</name>
</gene>
<dbReference type="PROSITE" id="PS50279">
    <property type="entry name" value="BPTI_KUNITZ_2"/>
    <property type="match status" value="2"/>
</dbReference>
<dbReference type="InterPro" id="IPR020901">
    <property type="entry name" value="Prtase_inh_Kunz-CS"/>
</dbReference>
<feature type="domain" description="BPTI/Kunitz inhibitor" evidence="1">
    <location>
        <begin position="3"/>
        <end position="55"/>
    </location>
</feature>
<dbReference type="InterPro" id="IPR002223">
    <property type="entry name" value="Kunitz_BPTI"/>
</dbReference>
<accession>A0AAN8FP34</accession>
<evidence type="ECO:0000313" key="2">
    <source>
        <dbReference type="EMBL" id="KAK5982916.1"/>
    </source>
</evidence>
<dbReference type="SMART" id="SM00131">
    <property type="entry name" value="KU"/>
    <property type="match status" value="2"/>
</dbReference>
<name>A0AAN8FP34_TRICO</name>
<dbReference type="PROSITE" id="PS00280">
    <property type="entry name" value="BPTI_KUNITZ_1"/>
    <property type="match status" value="1"/>
</dbReference>
<dbReference type="SMART" id="SM00289">
    <property type="entry name" value="WR1"/>
    <property type="match status" value="10"/>
</dbReference>
<reference evidence="2 3" key="1">
    <citation type="submission" date="2019-10" db="EMBL/GenBank/DDBJ databases">
        <title>Assembly and Annotation for the nematode Trichostrongylus colubriformis.</title>
        <authorList>
            <person name="Martin J."/>
        </authorList>
    </citation>
    <scope>NUCLEOTIDE SEQUENCE [LARGE SCALE GENOMIC DNA]</scope>
    <source>
        <strain evidence="2">G859</strain>
        <tissue evidence="2">Whole worm</tissue>
    </source>
</reference>
<dbReference type="GO" id="GO:0004867">
    <property type="term" value="F:serine-type endopeptidase inhibitor activity"/>
    <property type="evidence" value="ECO:0007669"/>
    <property type="project" value="InterPro"/>
</dbReference>
<sequence>MTAALPFYADHLNSELRKKFFNLLDLVHECQSFLFLGCDGNSNNFASAEKCQSYCEIAVCPNGGSPLRTNQKLRTCSTTDPCPSGYECSQVDANGVTQRRCCQTKTSICTKPPQMGMLPKCSSSSGQTRFYFNVALQSCSPYTSNGCDTSLNSFKSMTECEEYCLSAGCKAGDTVYKDPNTNRPFLCNTALHNNCPTNYECTLNILTQEHVCCGSDSMGVCPAGEKAFVEPFTASPRQCAMAADRKCPAGYLCRFSPNNHKYYCCGSITGSLCPAGRALFRYPTTQMPLQCHIAHGGSGCPPFYTCQSDVPNAFQGYCCSQHSICPGGVNYHVDEKSLMPTTCASEGFALCPQGFTCQQQPETMSYYCCAGKDKEGINDGCPPAQFAYIADGQVKTCDPFNVEEMGCPSEYTCQWSVANQKYQCCGTRPIRAAKPNKIDDGCPSKQFALLDRRTSQPRVCTAGVVRIQCAENEKKINGTCVVQRMIGGLCNRDEECGGGSKCENNICRCPAGHRAVLGECHNTECTPNQISLNGRCYDRASIGEPCKSSLQCVSNSRCLNNKCDCGRDERIDGNYCVKIYEKVPKSRPPTLPKTSIDVCPMPGERAFFEKGTTRLRYCSQIADDCPTGYYCQYSNLIKQNICCGEGNVASKAPRREIDRPPATGSSKKGHCPSGMTPYLLNGQPKSCSSSTCPYGFRCRFSSAKKSYFCCSKIVMKVTNHLREVAKDIAHSVPVEIGLVECPKYMVRVIGNKNGKRASHC</sequence>
<dbReference type="Pfam" id="PF00014">
    <property type="entry name" value="Kunitz_BPTI"/>
    <property type="match status" value="2"/>
</dbReference>
<protein>
    <recommendedName>
        <fullName evidence="1">BPTI/Kunitz inhibitor domain-containing protein</fullName>
    </recommendedName>
</protein>
<dbReference type="SUPFAM" id="SSF57362">
    <property type="entry name" value="BPTI-like"/>
    <property type="match status" value="2"/>
</dbReference>
<dbReference type="Gene3D" id="4.10.410.10">
    <property type="entry name" value="Pancreatic trypsin inhibitor Kunitz domain"/>
    <property type="match status" value="2"/>
</dbReference>
<comment type="caution">
    <text evidence="2">The sequence shown here is derived from an EMBL/GenBank/DDBJ whole genome shotgun (WGS) entry which is preliminary data.</text>
</comment>
<dbReference type="InterPro" id="IPR006150">
    <property type="entry name" value="Cys_repeat_1"/>
</dbReference>
<evidence type="ECO:0000259" key="1">
    <source>
        <dbReference type="PROSITE" id="PS50279"/>
    </source>
</evidence>
<dbReference type="Proteomes" id="UP001331761">
    <property type="component" value="Unassembled WGS sequence"/>
</dbReference>
<dbReference type="AlphaFoldDB" id="A0AAN8FP34"/>
<dbReference type="EMBL" id="WIXE01004578">
    <property type="protein sequence ID" value="KAK5982916.1"/>
    <property type="molecule type" value="Genomic_DNA"/>
</dbReference>
<feature type="non-terminal residue" evidence="2">
    <location>
        <position position="760"/>
    </location>
</feature>
<feature type="domain" description="BPTI/Kunitz inhibitor" evidence="1">
    <location>
        <begin position="109"/>
        <end position="164"/>
    </location>
</feature>